<evidence type="ECO:0000313" key="3">
    <source>
        <dbReference type="Proteomes" id="UP000499080"/>
    </source>
</evidence>
<sequence>MLQGRTACAAAQGDEHRAQIA</sequence>
<evidence type="ECO:0000256" key="1">
    <source>
        <dbReference type="SAM" id="MobiDB-lite"/>
    </source>
</evidence>
<protein>
    <submittedName>
        <fullName evidence="2">Uncharacterized protein</fullName>
    </submittedName>
</protein>
<comment type="caution">
    <text evidence="2">The sequence shown here is derived from an EMBL/GenBank/DDBJ whole genome shotgun (WGS) entry which is preliminary data.</text>
</comment>
<dbReference type="AlphaFoldDB" id="A0A4Y2NTX0"/>
<dbReference type="Proteomes" id="UP000499080">
    <property type="component" value="Unassembled WGS sequence"/>
</dbReference>
<name>A0A4Y2NTX0_ARAVE</name>
<accession>A0A4Y2NTX0</accession>
<evidence type="ECO:0000313" key="2">
    <source>
        <dbReference type="EMBL" id="GBN42761.1"/>
    </source>
</evidence>
<dbReference type="EMBL" id="BGPR01129697">
    <property type="protein sequence ID" value="GBN42761.1"/>
    <property type="molecule type" value="Genomic_DNA"/>
</dbReference>
<organism evidence="2 3">
    <name type="scientific">Araneus ventricosus</name>
    <name type="common">Orbweaver spider</name>
    <name type="synonym">Epeira ventricosa</name>
    <dbReference type="NCBI Taxonomy" id="182803"/>
    <lineage>
        <taxon>Eukaryota</taxon>
        <taxon>Metazoa</taxon>
        <taxon>Ecdysozoa</taxon>
        <taxon>Arthropoda</taxon>
        <taxon>Chelicerata</taxon>
        <taxon>Arachnida</taxon>
        <taxon>Araneae</taxon>
        <taxon>Araneomorphae</taxon>
        <taxon>Entelegynae</taxon>
        <taxon>Araneoidea</taxon>
        <taxon>Araneidae</taxon>
        <taxon>Araneus</taxon>
    </lineage>
</organism>
<feature type="region of interest" description="Disordered" evidence="1">
    <location>
        <begin position="1"/>
        <end position="21"/>
    </location>
</feature>
<keyword evidence="3" id="KW-1185">Reference proteome</keyword>
<reference evidence="2 3" key="1">
    <citation type="journal article" date="2019" name="Sci. Rep.">
        <title>Orb-weaving spider Araneus ventricosus genome elucidates the spidroin gene catalogue.</title>
        <authorList>
            <person name="Kono N."/>
            <person name="Nakamura H."/>
            <person name="Ohtoshi R."/>
            <person name="Moran D.A.P."/>
            <person name="Shinohara A."/>
            <person name="Yoshida Y."/>
            <person name="Fujiwara M."/>
            <person name="Mori M."/>
            <person name="Tomita M."/>
            <person name="Arakawa K."/>
        </authorList>
    </citation>
    <scope>NUCLEOTIDE SEQUENCE [LARGE SCALE GENOMIC DNA]</scope>
</reference>
<gene>
    <name evidence="2" type="ORF">AVEN_192254_1</name>
</gene>
<feature type="non-terminal residue" evidence="2">
    <location>
        <position position="21"/>
    </location>
</feature>
<proteinExistence type="predicted"/>